<dbReference type="GO" id="GO:0009424">
    <property type="term" value="C:bacterial-type flagellum hook"/>
    <property type="evidence" value="ECO:0007669"/>
    <property type="project" value="UniProtKB-UniRule"/>
</dbReference>
<keyword evidence="3 5" id="KW-0175">Coiled coil</keyword>
<comment type="function">
    <text evidence="5">Required for morphogenesis and for the elongation of the flagellar filament by facilitating polymerization of the flagellin monomers at the tip of growing filament. Forms a capping structure, which prevents flagellin subunits (transported through the central channel of the flagellum) from leaking out without polymerization at the distal end.</text>
</comment>
<feature type="domain" description="Flagellar hook-associated protein 2 C-terminal" evidence="7">
    <location>
        <begin position="245"/>
        <end position="545"/>
    </location>
</feature>
<dbReference type="GO" id="GO:0071973">
    <property type="term" value="P:bacterial-type flagellum-dependent cell motility"/>
    <property type="evidence" value="ECO:0007669"/>
    <property type="project" value="TreeGrafter"/>
</dbReference>
<feature type="domain" description="Flagellar hook-associated protein 2 N-terminal" evidence="6">
    <location>
        <begin position="24"/>
        <end position="134"/>
    </location>
</feature>
<dbReference type="RefSeq" id="WP_055454525.1">
    <property type="nucleotide sequence ID" value="NZ_CYHE01000002.1"/>
</dbReference>
<reference evidence="9" key="1">
    <citation type="submission" date="2015-08" db="EMBL/GenBank/DDBJ databases">
        <authorList>
            <person name="Varghese N."/>
        </authorList>
    </citation>
    <scope>NUCLEOTIDE SEQUENCE [LARGE SCALE GENOMIC DNA]</scope>
    <source>
        <strain evidence="9">DSM 23407</strain>
    </source>
</reference>
<dbReference type="Pfam" id="PF07195">
    <property type="entry name" value="FliD_C"/>
    <property type="match status" value="1"/>
</dbReference>
<dbReference type="InterPro" id="IPR003481">
    <property type="entry name" value="FliD_N"/>
</dbReference>
<evidence type="ECO:0000256" key="2">
    <source>
        <dbReference type="ARBA" id="ARBA00011255"/>
    </source>
</evidence>
<dbReference type="AlphaFoldDB" id="A0A0K6HQA7"/>
<keyword evidence="5" id="KW-0964">Secreted</keyword>
<evidence type="ECO:0000259" key="7">
    <source>
        <dbReference type="Pfam" id="PF07195"/>
    </source>
</evidence>
<evidence type="ECO:0000313" key="8">
    <source>
        <dbReference type="EMBL" id="CUA93064.1"/>
    </source>
</evidence>
<evidence type="ECO:0000256" key="3">
    <source>
        <dbReference type="ARBA" id="ARBA00023054"/>
    </source>
</evidence>
<evidence type="ECO:0000256" key="4">
    <source>
        <dbReference type="ARBA" id="ARBA00023143"/>
    </source>
</evidence>
<keyword evidence="4 5" id="KW-0975">Bacterial flagellum</keyword>
<protein>
    <recommendedName>
        <fullName evidence="5">Flagellar hook-associated protein 2</fullName>
        <shortName evidence="5">HAP2</shortName>
    </recommendedName>
    <alternativeName>
        <fullName evidence="5">Flagellar cap protein</fullName>
    </alternativeName>
</protein>
<gene>
    <name evidence="8" type="ORF">Ga0061067_102241</name>
</gene>
<evidence type="ECO:0000256" key="5">
    <source>
        <dbReference type="RuleBase" id="RU362066"/>
    </source>
</evidence>
<keyword evidence="9" id="KW-1185">Reference proteome</keyword>
<accession>A0A0K6HQA7</accession>
<keyword evidence="8" id="KW-0282">Flagellum</keyword>
<comment type="subcellular location">
    <subcellularLocation>
        <location evidence="5">Secreted</location>
    </subcellularLocation>
    <subcellularLocation>
        <location evidence="5">Bacterial flagellum</location>
    </subcellularLocation>
</comment>
<evidence type="ECO:0000259" key="6">
    <source>
        <dbReference type="Pfam" id="PF02465"/>
    </source>
</evidence>
<proteinExistence type="inferred from homology"/>
<dbReference type="EMBL" id="CYHE01000002">
    <property type="protein sequence ID" value="CUA93064.1"/>
    <property type="molecule type" value="Genomic_DNA"/>
</dbReference>
<dbReference type="InterPro" id="IPR040026">
    <property type="entry name" value="FliD"/>
</dbReference>
<keyword evidence="8" id="KW-0966">Cell projection</keyword>
<name>A0A0K6HQA7_9HYPH</name>
<dbReference type="OrthoDB" id="9812018at2"/>
<dbReference type="GO" id="GO:0009421">
    <property type="term" value="C:bacterial-type flagellum filament cap"/>
    <property type="evidence" value="ECO:0007669"/>
    <property type="project" value="InterPro"/>
</dbReference>
<dbReference type="GO" id="GO:0007155">
    <property type="term" value="P:cell adhesion"/>
    <property type="evidence" value="ECO:0007669"/>
    <property type="project" value="InterPro"/>
</dbReference>
<organism evidence="8 9">
    <name type="scientific">Pannonibacter indicus</name>
    <dbReference type="NCBI Taxonomy" id="466044"/>
    <lineage>
        <taxon>Bacteria</taxon>
        <taxon>Pseudomonadati</taxon>
        <taxon>Pseudomonadota</taxon>
        <taxon>Alphaproteobacteria</taxon>
        <taxon>Hyphomicrobiales</taxon>
        <taxon>Stappiaceae</taxon>
        <taxon>Pannonibacter</taxon>
    </lineage>
</organism>
<keyword evidence="8" id="KW-0969">Cilium</keyword>
<dbReference type="InterPro" id="IPR010810">
    <property type="entry name" value="Flagellin_hook_IN_motif"/>
</dbReference>
<comment type="subunit">
    <text evidence="2 5">Homopentamer.</text>
</comment>
<dbReference type="GO" id="GO:0005576">
    <property type="term" value="C:extracellular region"/>
    <property type="evidence" value="ECO:0007669"/>
    <property type="project" value="UniProtKB-SubCell"/>
</dbReference>
<dbReference type="InterPro" id="IPR010809">
    <property type="entry name" value="FliD_C"/>
</dbReference>
<dbReference type="PANTHER" id="PTHR30288">
    <property type="entry name" value="FLAGELLAR CAP/ASSEMBLY PROTEIN FLID"/>
    <property type="match status" value="1"/>
</dbReference>
<evidence type="ECO:0000313" key="9">
    <source>
        <dbReference type="Proteomes" id="UP000183900"/>
    </source>
</evidence>
<dbReference type="Pfam" id="PF07196">
    <property type="entry name" value="Flagellin_IN"/>
    <property type="match status" value="1"/>
</dbReference>
<evidence type="ECO:0000256" key="1">
    <source>
        <dbReference type="ARBA" id="ARBA00009764"/>
    </source>
</evidence>
<comment type="similarity">
    <text evidence="1 5">Belongs to the FliD family.</text>
</comment>
<dbReference type="PANTHER" id="PTHR30288:SF0">
    <property type="entry name" value="FLAGELLAR HOOK-ASSOCIATED PROTEIN 2"/>
    <property type="match status" value="1"/>
</dbReference>
<feature type="coiled-coil region" evidence="5">
    <location>
        <begin position="502"/>
        <end position="547"/>
    </location>
</feature>
<dbReference type="Proteomes" id="UP000183900">
    <property type="component" value="Unassembled WGS sequence"/>
</dbReference>
<sequence>MATVSSTTSTTTTASSYTYSSSTDIDWSALVEVAVAAKTAPADAIDVKIAANEVKIAAYEEMQSLLQAITSAADAMRGTTNSIVTKDDVFSLREAYLTSSSSSVTASSAVVVTAENGAQTGTYDLQILQLAATQKVASSGFSSRSSDLELSGTFSIGLEGMESAEITVTEDMSLSEIASAINAESATTGVQASVVKVTESTYRLVLSGTETGKEISLESISGDDIGQALGLTDSDGAFASEIQAAKQAIISLDGIEITRSTNTIDDVLDGISFTIYQTTGSDATISVEIANDLTSIKDAIVALVDAYNAYREWALTQQAVSSSGGAAADATLFGDSTLRSANNAVASALSTMIDSSSMALLGLSYDTSNYLVLNETTLNSVLLNDLDALENILMFQFESSSEDLVLLSRNSSMPSELTLDIQVDSDGNITSVSVNGDTSLFTVSDTRIKGAEGTIYEGMTLVFTGSTSQTVTIQTSSGIVEKLYNSVDLYSNSSSGLVSGLIDNLTEKNEDYSTRAADIRSRAETYRTNLTNRYASYQAAIEAANSTLLYLEALLNSGDD</sequence>
<dbReference type="Pfam" id="PF02465">
    <property type="entry name" value="FliD_N"/>
    <property type="match status" value="1"/>
</dbReference>